<organism evidence="9 10">
    <name type="scientific">Clostridium estertheticum</name>
    <dbReference type="NCBI Taxonomy" id="238834"/>
    <lineage>
        <taxon>Bacteria</taxon>
        <taxon>Bacillati</taxon>
        <taxon>Bacillota</taxon>
        <taxon>Clostridia</taxon>
        <taxon>Eubacteriales</taxon>
        <taxon>Clostridiaceae</taxon>
        <taxon>Clostridium</taxon>
    </lineage>
</organism>
<evidence type="ECO:0000256" key="7">
    <source>
        <dbReference type="RuleBase" id="RU363032"/>
    </source>
</evidence>
<reference evidence="9" key="1">
    <citation type="journal article" date="2019" name="Lett. Appl. Microbiol.">
        <title>A case of 'blown pack' spoilage of vacuum-packaged pork likely associated with Clostridium estertheticum in Canada.</title>
        <authorList>
            <person name="Zhang P."/>
            <person name="Ward P."/>
            <person name="McMullen L.M."/>
            <person name="Yang X."/>
        </authorList>
    </citation>
    <scope>NUCLEOTIDE SEQUENCE [LARGE SCALE GENOMIC DNA]</scope>
    <source>
        <strain evidence="9">MA19</strain>
    </source>
</reference>
<dbReference type="PANTHER" id="PTHR43744">
    <property type="entry name" value="ABC TRANSPORTER PERMEASE PROTEIN MG189-RELATED-RELATED"/>
    <property type="match status" value="1"/>
</dbReference>
<keyword evidence="3" id="KW-1003">Cell membrane</keyword>
<dbReference type="CDD" id="cd06261">
    <property type="entry name" value="TM_PBP2"/>
    <property type="match status" value="1"/>
</dbReference>
<feature type="transmembrane region" description="Helical" evidence="7">
    <location>
        <begin position="192"/>
        <end position="214"/>
    </location>
</feature>
<evidence type="ECO:0000313" key="10">
    <source>
        <dbReference type="Proteomes" id="UP000342249"/>
    </source>
</evidence>
<dbReference type="PROSITE" id="PS50928">
    <property type="entry name" value="ABC_TM1"/>
    <property type="match status" value="1"/>
</dbReference>
<keyword evidence="5 7" id="KW-1133">Transmembrane helix</keyword>
<dbReference type="EMBL" id="SPSF01000020">
    <property type="protein sequence ID" value="MPQ62281.1"/>
    <property type="molecule type" value="Genomic_DNA"/>
</dbReference>
<evidence type="ECO:0000259" key="8">
    <source>
        <dbReference type="PROSITE" id="PS50928"/>
    </source>
</evidence>
<evidence type="ECO:0000256" key="3">
    <source>
        <dbReference type="ARBA" id="ARBA00022475"/>
    </source>
</evidence>
<comment type="similarity">
    <text evidence="7">Belongs to the binding-protein-dependent transport system permease family.</text>
</comment>
<name>A0A5N7IMR3_9CLOT</name>
<gene>
    <name evidence="9" type="ORF">E4V82_09145</name>
</gene>
<evidence type="ECO:0000256" key="6">
    <source>
        <dbReference type="ARBA" id="ARBA00023136"/>
    </source>
</evidence>
<dbReference type="RefSeq" id="WP_152752096.1">
    <property type="nucleotide sequence ID" value="NZ_SPSE01000022.1"/>
</dbReference>
<dbReference type="Gene3D" id="1.10.3720.10">
    <property type="entry name" value="MetI-like"/>
    <property type="match status" value="1"/>
</dbReference>
<keyword evidence="4 7" id="KW-0812">Transmembrane</keyword>
<dbReference type="SUPFAM" id="SSF161098">
    <property type="entry name" value="MetI-like"/>
    <property type="match status" value="1"/>
</dbReference>
<accession>A0A5N7IMR3</accession>
<keyword evidence="2 7" id="KW-0813">Transport</keyword>
<sequence>MEHNNVLKNDNKEIGQIISKTVLYIALIALAILCFLPFFIMIINATHTNGEIATTLSLTPGTSLMANYHRLLESQPIWNGLVNSVVIAIAVTAVSGYFSALTAYGFSKFRFKGNKILFWVLLGTMMIPTQLGMIGLFQLVKKLGLLDSYLPLIIPAIATPASVFFIKGYTDGAISRSLIEAARIDGCSEFKIFNRIVLPLIFPSVATMSIFTFIQTWNNFLIPLILLFDPTKFTLPIMVMLARGTYQTEYGAVFAGVAISIVPIMIAFIFLSKKIVGGLTVGGVKG</sequence>
<feature type="transmembrane region" description="Helical" evidence="7">
    <location>
        <begin position="253"/>
        <end position="271"/>
    </location>
</feature>
<evidence type="ECO:0000313" key="9">
    <source>
        <dbReference type="EMBL" id="MPQ62281.1"/>
    </source>
</evidence>
<evidence type="ECO:0000256" key="5">
    <source>
        <dbReference type="ARBA" id="ARBA00022989"/>
    </source>
</evidence>
<dbReference type="PANTHER" id="PTHR43744:SF2">
    <property type="entry name" value="ARABINOOLIGOSACCHARIDES TRANSPORT SYSTEM PERMEASE PROTEIN ARAQ"/>
    <property type="match status" value="1"/>
</dbReference>
<dbReference type="Proteomes" id="UP000342249">
    <property type="component" value="Unassembled WGS sequence"/>
</dbReference>
<feature type="transmembrane region" description="Helical" evidence="7">
    <location>
        <begin position="21"/>
        <end position="43"/>
    </location>
</feature>
<dbReference type="InterPro" id="IPR035906">
    <property type="entry name" value="MetI-like_sf"/>
</dbReference>
<dbReference type="AlphaFoldDB" id="A0A5N7IMR3"/>
<evidence type="ECO:0000256" key="2">
    <source>
        <dbReference type="ARBA" id="ARBA00022448"/>
    </source>
</evidence>
<evidence type="ECO:0000256" key="4">
    <source>
        <dbReference type="ARBA" id="ARBA00022692"/>
    </source>
</evidence>
<feature type="transmembrane region" description="Helical" evidence="7">
    <location>
        <begin position="220"/>
        <end position="241"/>
    </location>
</feature>
<comment type="subcellular location">
    <subcellularLocation>
        <location evidence="1 7">Cell membrane</location>
        <topology evidence="1 7">Multi-pass membrane protein</topology>
    </subcellularLocation>
</comment>
<comment type="caution">
    <text evidence="9">The sequence shown here is derived from an EMBL/GenBank/DDBJ whole genome shotgun (WGS) entry which is preliminary data.</text>
</comment>
<feature type="transmembrane region" description="Helical" evidence="7">
    <location>
        <begin position="81"/>
        <end position="104"/>
    </location>
</feature>
<dbReference type="InterPro" id="IPR000515">
    <property type="entry name" value="MetI-like"/>
</dbReference>
<protein>
    <submittedName>
        <fullName evidence="9">Carbohydrate ABC transporter permease</fullName>
    </submittedName>
</protein>
<dbReference type="GO" id="GO:0005886">
    <property type="term" value="C:plasma membrane"/>
    <property type="evidence" value="ECO:0007669"/>
    <property type="project" value="UniProtKB-SubCell"/>
</dbReference>
<keyword evidence="6 7" id="KW-0472">Membrane</keyword>
<dbReference type="GO" id="GO:0055085">
    <property type="term" value="P:transmembrane transport"/>
    <property type="evidence" value="ECO:0007669"/>
    <property type="project" value="InterPro"/>
</dbReference>
<evidence type="ECO:0000256" key="1">
    <source>
        <dbReference type="ARBA" id="ARBA00004651"/>
    </source>
</evidence>
<proteinExistence type="inferred from homology"/>
<feature type="transmembrane region" description="Helical" evidence="7">
    <location>
        <begin position="149"/>
        <end position="166"/>
    </location>
</feature>
<feature type="domain" description="ABC transmembrane type-1" evidence="8">
    <location>
        <begin position="81"/>
        <end position="271"/>
    </location>
</feature>
<dbReference type="Pfam" id="PF00528">
    <property type="entry name" value="BPD_transp_1"/>
    <property type="match status" value="1"/>
</dbReference>
<feature type="transmembrane region" description="Helical" evidence="7">
    <location>
        <begin position="116"/>
        <end position="137"/>
    </location>
</feature>